<feature type="signal peptide" evidence="1">
    <location>
        <begin position="1"/>
        <end position="24"/>
    </location>
</feature>
<dbReference type="InterPro" id="IPR013078">
    <property type="entry name" value="His_Pase_superF_clade-1"/>
</dbReference>
<reference evidence="3" key="1">
    <citation type="submission" date="2017-02" db="EMBL/GenBank/DDBJ databases">
        <authorList>
            <person name="Varghese N."/>
            <person name="Submissions S."/>
        </authorList>
    </citation>
    <scope>NUCLEOTIDE SEQUENCE [LARGE SCALE GENOMIC DNA]</scope>
    <source>
        <strain evidence="3">DSM 22385</strain>
    </source>
</reference>
<name>A0A1T5ENH9_9SPHI</name>
<dbReference type="CDD" id="cd07040">
    <property type="entry name" value="HP"/>
    <property type="match status" value="1"/>
</dbReference>
<dbReference type="Gene3D" id="3.40.50.1240">
    <property type="entry name" value="Phosphoglycerate mutase-like"/>
    <property type="match status" value="1"/>
</dbReference>
<proteinExistence type="predicted"/>
<dbReference type="AlphaFoldDB" id="A0A1T5ENH9"/>
<sequence>MNKHRIFTFILVLTVLATAFSSQAQTTVYIVRHAEKNMKDPASADPALSIDGQDRARDLATLLQPKRLLAAYATNSKSSKLTAEPSAYGHGVKVQVYDPTDLAEFASTVLRQHTGGAVLIVADLNNVLNMVEAFGIKSTMPPLNADDYNYLFAVTVNGDSTQLMITQYGKLKKTVK</sequence>
<dbReference type="Proteomes" id="UP000189981">
    <property type="component" value="Unassembled WGS sequence"/>
</dbReference>
<evidence type="ECO:0000313" key="2">
    <source>
        <dbReference type="EMBL" id="SKB85522.1"/>
    </source>
</evidence>
<keyword evidence="3" id="KW-1185">Reference proteome</keyword>
<gene>
    <name evidence="2" type="ORF">SAMN05661099_3082</name>
</gene>
<evidence type="ECO:0000256" key="1">
    <source>
        <dbReference type="SAM" id="SignalP"/>
    </source>
</evidence>
<evidence type="ECO:0000313" key="3">
    <source>
        <dbReference type="Proteomes" id="UP000189981"/>
    </source>
</evidence>
<dbReference type="RefSeq" id="WP_079703601.1">
    <property type="nucleotide sequence ID" value="NZ_FUYR01000004.1"/>
</dbReference>
<dbReference type="EMBL" id="FUYR01000004">
    <property type="protein sequence ID" value="SKB85522.1"/>
    <property type="molecule type" value="Genomic_DNA"/>
</dbReference>
<accession>A0A1T5ENH9</accession>
<keyword evidence="1" id="KW-0732">Signal</keyword>
<dbReference type="InterPro" id="IPR029033">
    <property type="entry name" value="His_PPase_superfam"/>
</dbReference>
<organism evidence="2 3">
    <name type="scientific">Daejeonella lutea</name>
    <dbReference type="NCBI Taxonomy" id="572036"/>
    <lineage>
        <taxon>Bacteria</taxon>
        <taxon>Pseudomonadati</taxon>
        <taxon>Bacteroidota</taxon>
        <taxon>Sphingobacteriia</taxon>
        <taxon>Sphingobacteriales</taxon>
        <taxon>Sphingobacteriaceae</taxon>
        <taxon>Daejeonella</taxon>
    </lineage>
</organism>
<dbReference type="STRING" id="572036.SAMN05661099_3082"/>
<protein>
    <submittedName>
        <fullName evidence="2">Histidine phosphatase superfamily (Branch 1)</fullName>
    </submittedName>
</protein>
<feature type="chain" id="PRO_5012866096" evidence="1">
    <location>
        <begin position="25"/>
        <end position="176"/>
    </location>
</feature>
<dbReference type="SUPFAM" id="SSF53254">
    <property type="entry name" value="Phosphoglycerate mutase-like"/>
    <property type="match status" value="1"/>
</dbReference>
<dbReference type="OrthoDB" id="3296006at2"/>
<dbReference type="Pfam" id="PF00300">
    <property type="entry name" value="His_Phos_1"/>
    <property type="match status" value="1"/>
</dbReference>